<dbReference type="GeneID" id="118278266"/>
<feature type="compositionally biased region" description="Basic and acidic residues" evidence="1">
    <location>
        <begin position="81"/>
        <end position="97"/>
    </location>
</feature>
<accession>A0A9R0DHH2</accession>
<dbReference type="Proteomes" id="UP000829999">
    <property type="component" value="Chromosome 18"/>
</dbReference>
<feature type="region of interest" description="Disordered" evidence="1">
    <location>
        <begin position="76"/>
        <end position="97"/>
    </location>
</feature>
<evidence type="ECO:0000313" key="3">
    <source>
        <dbReference type="Proteomes" id="UP000829999"/>
    </source>
</evidence>
<name>A0A9R0DHH2_SPOFR</name>
<feature type="chain" id="PRO_5040481530" evidence="2">
    <location>
        <begin position="17"/>
        <end position="178"/>
    </location>
</feature>
<dbReference type="OrthoDB" id="7493181at2759"/>
<sequence>MLVLGFALLLIHETKCLTTKFVEITKVPLKHINELQDLAQFDDAQHRGPHWYDYSVDPIDVASSLHSEKSETISISAHTSSEVDKGSHDSASDTDEKRQTFKRYRTCHPCPEDMLKKYTNIGIKWICAAYQNARRSFKSQCMLRYRNCQDGTMFVKIHEHKCRKDPFHGRSWFYGYKV</sequence>
<organism evidence="3 4">
    <name type="scientific">Spodoptera frugiperda</name>
    <name type="common">Fall armyworm</name>
    <dbReference type="NCBI Taxonomy" id="7108"/>
    <lineage>
        <taxon>Eukaryota</taxon>
        <taxon>Metazoa</taxon>
        <taxon>Ecdysozoa</taxon>
        <taxon>Arthropoda</taxon>
        <taxon>Hexapoda</taxon>
        <taxon>Insecta</taxon>
        <taxon>Pterygota</taxon>
        <taxon>Neoptera</taxon>
        <taxon>Endopterygota</taxon>
        <taxon>Lepidoptera</taxon>
        <taxon>Glossata</taxon>
        <taxon>Ditrysia</taxon>
        <taxon>Noctuoidea</taxon>
        <taxon>Noctuidae</taxon>
        <taxon>Amphipyrinae</taxon>
        <taxon>Spodoptera</taxon>
    </lineage>
</organism>
<reference evidence="4" key="1">
    <citation type="submission" date="2025-08" db="UniProtKB">
        <authorList>
            <consortium name="RefSeq"/>
        </authorList>
    </citation>
    <scope>IDENTIFICATION</scope>
    <source>
        <tissue evidence="4">Whole larval tissue</tissue>
    </source>
</reference>
<dbReference type="RefSeq" id="XP_035453368.2">
    <property type="nucleotide sequence ID" value="XM_035597475.2"/>
</dbReference>
<dbReference type="AlphaFoldDB" id="A0A9R0DHH2"/>
<proteinExistence type="predicted"/>
<protein>
    <submittedName>
        <fullName evidence="4">Uncharacterized protein LOC118278266</fullName>
    </submittedName>
</protein>
<evidence type="ECO:0000313" key="4">
    <source>
        <dbReference type="RefSeq" id="XP_035453368.2"/>
    </source>
</evidence>
<keyword evidence="3" id="KW-1185">Reference proteome</keyword>
<keyword evidence="2" id="KW-0732">Signal</keyword>
<gene>
    <name evidence="4" type="primary">LOC118278266</name>
</gene>
<feature type="signal peptide" evidence="2">
    <location>
        <begin position="1"/>
        <end position="16"/>
    </location>
</feature>
<evidence type="ECO:0000256" key="2">
    <source>
        <dbReference type="SAM" id="SignalP"/>
    </source>
</evidence>
<evidence type="ECO:0000256" key="1">
    <source>
        <dbReference type="SAM" id="MobiDB-lite"/>
    </source>
</evidence>